<feature type="domain" description="Aerotolerance regulator N-terminal" evidence="2">
    <location>
        <begin position="2"/>
        <end position="64"/>
    </location>
</feature>
<keyword evidence="1" id="KW-1133">Transmembrane helix</keyword>
<name>A0A382C0U9_9ZZZZ</name>
<dbReference type="InterPro" id="IPR024163">
    <property type="entry name" value="Aerotolerance_reg_N"/>
</dbReference>
<evidence type="ECO:0000259" key="2">
    <source>
        <dbReference type="Pfam" id="PF07584"/>
    </source>
</evidence>
<evidence type="ECO:0000259" key="3">
    <source>
        <dbReference type="Pfam" id="PF13519"/>
    </source>
</evidence>
<dbReference type="Pfam" id="PF13519">
    <property type="entry name" value="VWA_2"/>
    <property type="match status" value="1"/>
</dbReference>
<dbReference type="Gene3D" id="3.40.50.410">
    <property type="entry name" value="von Willebrand factor, type A domain"/>
    <property type="match status" value="1"/>
</dbReference>
<keyword evidence="1" id="KW-0472">Membrane</keyword>
<reference evidence="4" key="1">
    <citation type="submission" date="2018-05" db="EMBL/GenBank/DDBJ databases">
        <authorList>
            <person name="Lanie J.A."/>
            <person name="Ng W.-L."/>
            <person name="Kazmierczak K.M."/>
            <person name="Andrzejewski T.M."/>
            <person name="Davidsen T.M."/>
            <person name="Wayne K.J."/>
            <person name="Tettelin H."/>
            <person name="Glass J.I."/>
            <person name="Rusch D."/>
            <person name="Podicherti R."/>
            <person name="Tsui H.-C.T."/>
            <person name="Winkler M.E."/>
        </authorList>
    </citation>
    <scope>NUCLEOTIDE SEQUENCE</scope>
</reference>
<dbReference type="PANTHER" id="PTHR37464">
    <property type="entry name" value="BLL2463 PROTEIN"/>
    <property type="match status" value="1"/>
</dbReference>
<proteinExistence type="predicted"/>
<accession>A0A382C0U9</accession>
<evidence type="ECO:0008006" key="5">
    <source>
        <dbReference type="Google" id="ProtNLM"/>
    </source>
</evidence>
<evidence type="ECO:0000313" key="4">
    <source>
        <dbReference type="EMBL" id="SVB19469.1"/>
    </source>
</evidence>
<feature type="domain" description="VWFA" evidence="3">
    <location>
        <begin position="79"/>
        <end position="193"/>
    </location>
</feature>
<dbReference type="CDD" id="cd00198">
    <property type="entry name" value="vWFA"/>
    <property type="match status" value="1"/>
</dbReference>
<evidence type="ECO:0000256" key="1">
    <source>
        <dbReference type="SAM" id="Phobius"/>
    </source>
</evidence>
<keyword evidence="1" id="KW-0812">Transmembrane</keyword>
<sequence>MAVAGPILFHLIRRSTRQRKEFSSLMFLKPTPPRVTRKSRLEDLWLLLLRCLVIAALAFGFARPFLRDNTATTGPDKRVVLLIDNSASMQRAGLWPKALDEAKATLEGLGKKTEFTVALYNDATKQITGFSQSTNQPPNELAKTALADLKNAKPGWAATHLDDALAAARDWLGEAEGRGGATPKRDEIILITDLQRGSRQQNLVGMDWPESGPRVIIRTIAPNTAGNAGLQLVRKRGTALDPFAPPRVRVVNDAQSIQSNFQLGWQRAGETNLANAATLTVPPGDSWALTAPKMPDQNSTWQLVLAGDTQPFDNRLHLAPLEPEQFRIHIFTSEPKNDTATLRYYLKRAFLERSLQKFELFFHAPDVGAIALDDPRDRLVVITDPLNAPTTAAIR</sequence>
<dbReference type="InterPro" id="IPR036465">
    <property type="entry name" value="vWFA_dom_sf"/>
</dbReference>
<dbReference type="EMBL" id="UINC01032201">
    <property type="protein sequence ID" value="SVB19469.1"/>
    <property type="molecule type" value="Genomic_DNA"/>
</dbReference>
<dbReference type="PANTHER" id="PTHR37464:SF1">
    <property type="entry name" value="BLL2463 PROTEIN"/>
    <property type="match status" value="1"/>
</dbReference>
<dbReference type="InterPro" id="IPR002035">
    <property type="entry name" value="VWF_A"/>
</dbReference>
<gene>
    <name evidence="4" type="ORF">METZ01_LOCUS172323</name>
</gene>
<feature type="transmembrane region" description="Helical" evidence="1">
    <location>
        <begin position="44"/>
        <end position="62"/>
    </location>
</feature>
<dbReference type="SUPFAM" id="SSF53300">
    <property type="entry name" value="vWA-like"/>
    <property type="match status" value="1"/>
</dbReference>
<dbReference type="InterPro" id="IPR011933">
    <property type="entry name" value="Double_TM_dom"/>
</dbReference>
<dbReference type="AlphaFoldDB" id="A0A382C0U9"/>
<dbReference type="Pfam" id="PF07584">
    <property type="entry name" value="BatA"/>
    <property type="match status" value="1"/>
</dbReference>
<feature type="non-terminal residue" evidence="4">
    <location>
        <position position="395"/>
    </location>
</feature>
<organism evidence="4">
    <name type="scientific">marine metagenome</name>
    <dbReference type="NCBI Taxonomy" id="408172"/>
    <lineage>
        <taxon>unclassified sequences</taxon>
        <taxon>metagenomes</taxon>
        <taxon>ecological metagenomes</taxon>
    </lineage>
</organism>
<dbReference type="NCBIfam" id="TIGR02226">
    <property type="entry name" value="two_anch"/>
    <property type="match status" value="1"/>
</dbReference>
<protein>
    <recommendedName>
        <fullName evidence="5">VWFA domain-containing protein</fullName>
    </recommendedName>
</protein>